<dbReference type="Proteomes" id="UP000186914">
    <property type="component" value="Unassembled WGS sequence"/>
</dbReference>
<name>A0A1N7C1W1_9EURY</name>
<feature type="domain" description="DUF7855" evidence="3">
    <location>
        <begin position="91"/>
        <end position="137"/>
    </location>
</feature>
<dbReference type="InterPro" id="IPR058577">
    <property type="entry name" value="DUF7855_C"/>
</dbReference>
<protein>
    <submittedName>
        <fullName evidence="4">Uncharacterized protein</fullName>
    </submittedName>
</protein>
<evidence type="ECO:0000256" key="1">
    <source>
        <dbReference type="SAM" id="MobiDB-lite"/>
    </source>
</evidence>
<feature type="compositionally biased region" description="Basic and acidic residues" evidence="1">
    <location>
        <begin position="127"/>
        <end position="137"/>
    </location>
</feature>
<organism evidence="4 5">
    <name type="scientific">Haladaptatus litoreus</name>
    <dbReference type="NCBI Taxonomy" id="553468"/>
    <lineage>
        <taxon>Archaea</taxon>
        <taxon>Methanobacteriati</taxon>
        <taxon>Methanobacteriota</taxon>
        <taxon>Stenosarchaea group</taxon>
        <taxon>Halobacteria</taxon>
        <taxon>Halobacteriales</taxon>
        <taxon>Haladaptataceae</taxon>
        <taxon>Haladaptatus</taxon>
    </lineage>
</organism>
<dbReference type="Pfam" id="PF26293">
    <property type="entry name" value="DUF7855_C"/>
    <property type="match status" value="1"/>
</dbReference>
<evidence type="ECO:0000259" key="3">
    <source>
        <dbReference type="Pfam" id="PF26293"/>
    </source>
</evidence>
<sequence length="137" mass="15545">MAIGRLERGEIILNHISGEQPDTTDMLLVATYSQSARQTLRNVCTTYEECVVRRFGRAVLLCETELSAFLALRLREKHGTDVQIERTTPLNEFRKVPKSVRDAACAYENREHPSTSYSKFAVGTDHPSPDSMRDEEL</sequence>
<evidence type="ECO:0000313" key="4">
    <source>
        <dbReference type="EMBL" id="SIR57443.1"/>
    </source>
</evidence>
<dbReference type="Pfam" id="PF25253">
    <property type="entry name" value="DUF7855"/>
    <property type="match status" value="1"/>
</dbReference>
<accession>A0A1N7C1W1</accession>
<feature type="region of interest" description="Disordered" evidence="1">
    <location>
        <begin position="110"/>
        <end position="137"/>
    </location>
</feature>
<evidence type="ECO:0000259" key="2">
    <source>
        <dbReference type="Pfam" id="PF25253"/>
    </source>
</evidence>
<evidence type="ECO:0000313" key="5">
    <source>
        <dbReference type="Proteomes" id="UP000186914"/>
    </source>
</evidence>
<gene>
    <name evidence="4" type="ORF">SAMN05421858_2898</name>
</gene>
<keyword evidence="5" id="KW-1185">Reference proteome</keyword>
<reference evidence="5" key="1">
    <citation type="submission" date="2017-01" db="EMBL/GenBank/DDBJ databases">
        <authorList>
            <person name="Varghese N."/>
            <person name="Submissions S."/>
        </authorList>
    </citation>
    <scope>NUCLEOTIDE SEQUENCE [LARGE SCALE GENOMIC DNA]</scope>
    <source>
        <strain evidence="5">CGMCC 1.7737</strain>
    </source>
</reference>
<feature type="domain" description="DUF7855" evidence="2">
    <location>
        <begin position="26"/>
        <end position="89"/>
    </location>
</feature>
<dbReference type="InterPro" id="IPR057177">
    <property type="entry name" value="DUF7855_N"/>
</dbReference>
<dbReference type="EMBL" id="FTNO01000002">
    <property type="protein sequence ID" value="SIR57443.1"/>
    <property type="molecule type" value="Genomic_DNA"/>
</dbReference>
<dbReference type="AlphaFoldDB" id="A0A1N7C1W1"/>
<proteinExistence type="predicted"/>